<dbReference type="Pfam" id="PF13499">
    <property type="entry name" value="EF-hand_7"/>
    <property type="match status" value="1"/>
</dbReference>
<dbReference type="Proteomes" id="UP000008672">
    <property type="component" value="Unassembled WGS sequence"/>
</dbReference>
<dbReference type="GO" id="GO:0031982">
    <property type="term" value="C:vesicle"/>
    <property type="evidence" value="ECO:0007669"/>
    <property type="project" value="TreeGrafter"/>
</dbReference>
<accession>H3B0R2</accession>
<sequence length="171" mass="19935">NGIFFLFSSAFFEVDTNENRTLDCAEFRRGLKELEFPLASTEVEALFRFFDRDDSGAISHKEFLRALRPPMSEKRKKVVTDTFHSLDKAGDGALQFEDMRKVFKAEFHPKFKTGEWTKDQVHKELLKVFDSPKKKDGKVTLEEFMDYYTGISASVENEQFFKAYVENSWAL</sequence>
<proteinExistence type="predicted"/>
<reference evidence="5" key="2">
    <citation type="submission" date="2025-08" db="UniProtKB">
        <authorList>
            <consortium name="Ensembl"/>
        </authorList>
    </citation>
    <scope>IDENTIFICATION</scope>
</reference>
<keyword evidence="2" id="KW-0677">Repeat</keyword>
<dbReference type="InParanoid" id="H3B0R2"/>
<dbReference type="EMBL" id="AFYH01021901">
    <property type="status" value="NOT_ANNOTATED_CDS"/>
    <property type="molecule type" value="Genomic_DNA"/>
</dbReference>
<reference evidence="5" key="3">
    <citation type="submission" date="2025-09" db="UniProtKB">
        <authorList>
            <consortium name="Ensembl"/>
        </authorList>
    </citation>
    <scope>IDENTIFICATION</scope>
</reference>
<dbReference type="EMBL" id="AFYH01021903">
    <property type="status" value="NOT_ANNOTATED_CDS"/>
    <property type="molecule type" value="Genomic_DNA"/>
</dbReference>
<dbReference type="InterPro" id="IPR018247">
    <property type="entry name" value="EF_Hand_1_Ca_BS"/>
</dbReference>
<feature type="domain" description="EF-hand" evidence="4">
    <location>
        <begin position="38"/>
        <end position="73"/>
    </location>
</feature>
<dbReference type="Ensembl" id="ENSLACT00000015591.1">
    <property type="protein sequence ID" value="ENSLACP00000015483.1"/>
    <property type="gene ID" value="ENSLACG00000013632.1"/>
</dbReference>
<dbReference type="EMBL" id="AFYH01021902">
    <property type="status" value="NOT_ANNOTATED_CDS"/>
    <property type="molecule type" value="Genomic_DNA"/>
</dbReference>
<dbReference type="SMART" id="SM00054">
    <property type="entry name" value="EFh"/>
    <property type="match status" value="4"/>
</dbReference>
<evidence type="ECO:0000256" key="1">
    <source>
        <dbReference type="ARBA" id="ARBA00022723"/>
    </source>
</evidence>
<dbReference type="InterPro" id="IPR051581">
    <property type="entry name" value="Ca-bind"/>
</dbReference>
<dbReference type="PROSITE" id="PS00018">
    <property type="entry name" value="EF_HAND_1"/>
    <property type="match status" value="2"/>
</dbReference>
<dbReference type="OMA" id="VENEQFF"/>
<dbReference type="InterPro" id="IPR011992">
    <property type="entry name" value="EF-hand-dom_pair"/>
</dbReference>
<gene>
    <name evidence="5" type="primary">CAPS</name>
</gene>
<evidence type="ECO:0000256" key="2">
    <source>
        <dbReference type="ARBA" id="ARBA00022737"/>
    </source>
</evidence>
<dbReference type="SUPFAM" id="SSF47473">
    <property type="entry name" value="EF-hand"/>
    <property type="match status" value="1"/>
</dbReference>
<dbReference type="PANTHER" id="PTHR34524">
    <property type="entry name" value="CALCYPHOSIN"/>
    <property type="match status" value="1"/>
</dbReference>
<dbReference type="STRING" id="7897.ENSLACP00000015483"/>
<dbReference type="CDD" id="cd00051">
    <property type="entry name" value="EFh"/>
    <property type="match status" value="2"/>
</dbReference>
<reference evidence="6" key="1">
    <citation type="submission" date="2011-08" db="EMBL/GenBank/DDBJ databases">
        <title>The draft genome of Latimeria chalumnae.</title>
        <authorList>
            <person name="Di Palma F."/>
            <person name="Alfoldi J."/>
            <person name="Johnson J."/>
            <person name="Berlin A."/>
            <person name="Gnerre S."/>
            <person name="Jaffe D."/>
            <person name="MacCallum I."/>
            <person name="Young S."/>
            <person name="Walker B.J."/>
            <person name="Lander E."/>
            <person name="Lindblad-Toh K."/>
        </authorList>
    </citation>
    <scope>NUCLEOTIDE SEQUENCE [LARGE SCALE GENOMIC DNA]</scope>
    <source>
        <strain evidence="6">Wild caught</strain>
    </source>
</reference>
<organism evidence="5 6">
    <name type="scientific">Latimeria chalumnae</name>
    <name type="common">Coelacanth</name>
    <dbReference type="NCBI Taxonomy" id="7897"/>
    <lineage>
        <taxon>Eukaryota</taxon>
        <taxon>Metazoa</taxon>
        <taxon>Chordata</taxon>
        <taxon>Craniata</taxon>
        <taxon>Vertebrata</taxon>
        <taxon>Euteleostomi</taxon>
        <taxon>Coelacanthiformes</taxon>
        <taxon>Coelacanthidae</taxon>
        <taxon>Latimeria</taxon>
    </lineage>
</organism>
<dbReference type="AlphaFoldDB" id="H3B0R2"/>
<evidence type="ECO:0000313" key="6">
    <source>
        <dbReference type="Proteomes" id="UP000008672"/>
    </source>
</evidence>
<dbReference type="GeneTree" id="ENSGT00940000162442"/>
<dbReference type="InterPro" id="IPR002048">
    <property type="entry name" value="EF_hand_dom"/>
</dbReference>
<dbReference type="Gene3D" id="1.10.238.10">
    <property type="entry name" value="EF-hand"/>
    <property type="match status" value="2"/>
</dbReference>
<dbReference type="eggNOG" id="KOG0032">
    <property type="taxonomic scope" value="Eukaryota"/>
</dbReference>
<keyword evidence="3" id="KW-0106">Calcium</keyword>
<dbReference type="Bgee" id="ENSLACG00000013632">
    <property type="expression patterns" value="Expressed in pelvic fin and 5 other cell types or tissues"/>
</dbReference>
<dbReference type="PANTHER" id="PTHR34524:SF2">
    <property type="entry name" value="CALCYPHOSIN"/>
    <property type="match status" value="1"/>
</dbReference>
<dbReference type="HOGENOM" id="CLU_036726_1_0_1"/>
<keyword evidence="6" id="KW-1185">Reference proteome</keyword>
<evidence type="ECO:0000313" key="5">
    <source>
        <dbReference type="Ensembl" id="ENSLACP00000015483.1"/>
    </source>
</evidence>
<dbReference type="GO" id="GO:0005509">
    <property type="term" value="F:calcium ion binding"/>
    <property type="evidence" value="ECO:0007669"/>
    <property type="project" value="InterPro"/>
</dbReference>
<name>H3B0R2_LATCH</name>
<evidence type="ECO:0000259" key="4">
    <source>
        <dbReference type="PROSITE" id="PS50222"/>
    </source>
</evidence>
<protein>
    <submittedName>
        <fullName evidence="5">Calcyphosine</fullName>
    </submittedName>
</protein>
<dbReference type="PROSITE" id="PS50222">
    <property type="entry name" value="EF_HAND_2"/>
    <property type="match status" value="2"/>
</dbReference>
<keyword evidence="1" id="KW-0479">Metal-binding</keyword>
<feature type="domain" description="EF-hand" evidence="4">
    <location>
        <begin position="74"/>
        <end position="109"/>
    </location>
</feature>
<evidence type="ECO:0000256" key="3">
    <source>
        <dbReference type="ARBA" id="ARBA00022837"/>
    </source>
</evidence>